<comment type="caution">
    <text evidence="1">The sequence shown here is derived from an EMBL/GenBank/DDBJ whole genome shotgun (WGS) entry which is preliminary data.</text>
</comment>
<organism evidence="1 2">
    <name type="scientific">Pistacia integerrima</name>
    <dbReference type="NCBI Taxonomy" id="434235"/>
    <lineage>
        <taxon>Eukaryota</taxon>
        <taxon>Viridiplantae</taxon>
        <taxon>Streptophyta</taxon>
        <taxon>Embryophyta</taxon>
        <taxon>Tracheophyta</taxon>
        <taxon>Spermatophyta</taxon>
        <taxon>Magnoliopsida</taxon>
        <taxon>eudicotyledons</taxon>
        <taxon>Gunneridae</taxon>
        <taxon>Pentapetalae</taxon>
        <taxon>rosids</taxon>
        <taxon>malvids</taxon>
        <taxon>Sapindales</taxon>
        <taxon>Anacardiaceae</taxon>
        <taxon>Pistacia</taxon>
    </lineage>
</organism>
<protein>
    <submittedName>
        <fullName evidence="1">Uncharacterized protein</fullName>
    </submittedName>
</protein>
<keyword evidence="2" id="KW-1185">Reference proteome</keyword>
<dbReference type="EMBL" id="CM047736">
    <property type="protein sequence ID" value="KAJ0054351.1"/>
    <property type="molecule type" value="Genomic_DNA"/>
</dbReference>
<evidence type="ECO:0000313" key="1">
    <source>
        <dbReference type="EMBL" id="KAJ0054351.1"/>
    </source>
</evidence>
<dbReference type="Proteomes" id="UP001163603">
    <property type="component" value="Chromosome 1"/>
</dbReference>
<proteinExistence type="predicted"/>
<accession>A0ACC0ZQJ0</accession>
<evidence type="ECO:0000313" key="2">
    <source>
        <dbReference type="Proteomes" id="UP001163603"/>
    </source>
</evidence>
<reference evidence="2" key="1">
    <citation type="journal article" date="2023" name="G3 (Bethesda)">
        <title>Genome assembly and association tests identify interacting loci associated with vigor, precocity, and sex in interspecific pistachio rootstocks.</title>
        <authorList>
            <person name="Palmer W."/>
            <person name="Jacygrad E."/>
            <person name="Sagayaradj S."/>
            <person name="Cavanaugh K."/>
            <person name="Han R."/>
            <person name="Bertier L."/>
            <person name="Beede B."/>
            <person name="Kafkas S."/>
            <person name="Golino D."/>
            <person name="Preece J."/>
            <person name="Michelmore R."/>
        </authorList>
    </citation>
    <scope>NUCLEOTIDE SEQUENCE [LARGE SCALE GENOMIC DNA]</scope>
</reference>
<sequence length="110" mass="12148">MATVAISASLQRAGSSNHVTKKQQPQIRPARSVGTKQVSNVVTLNVEGQKSLDIVEQQETSSLQTGKSKDVEDELKHGSETESSAPKFMNERWKNGTWDLNMFVKDGKMD</sequence>
<name>A0ACC0ZQJ0_9ROSI</name>
<gene>
    <name evidence="1" type="ORF">Pint_01339</name>
</gene>